<sequence length="296" mass="32965">MNSNNISMRGKVCLVTGSSSGIGKVTARELAKMGATVVMVCRDRGKGEAARAEIMEESSNDQVDLIIADLSELSQVRRVASEFKQKYSQLHVLIHNAGGIYAERKTTSDGLEQTFVVNYLAPFLLTKLLLDVLQDSMPARIINVSSDAHPYGNIDFADLQGVQKYNFVKAYNQSKLAQIYFTYELADRLQDVDITVNALHPGRVRSNFNSGTKGLMHAVGEVIYFLTGISEERGAQTMLYLATSPEIEKVSGKYFSDSKQVPSSRHSYDTVVRQRLWDVSEELIQQNELSQQVPKK</sequence>
<dbReference type="PANTHER" id="PTHR43157">
    <property type="entry name" value="PHOSPHATIDYLINOSITOL-GLYCAN BIOSYNTHESIS CLASS F PROTEIN-RELATED"/>
    <property type="match status" value="1"/>
</dbReference>
<keyword evidence="1" id="KW-0560">Oxidoreductase</keyword>
<accession>A0A8J3I3G1</accession>
<comment type="caution">
    <text evidence="2">The sequence shown here is derived from an EMBL/GenBank/DDBJ whole genome shotgun (WGS) entry which is preliminary data.</text>
</comment>
<dbReference type="Pfam" id="PF00106">
    <property type="entry name" value="adh_short"/>
    <property type="match status" value="1"/>
</dbReference>
<dbReference type="InterPro" id="IPR002347">
    <property type="entry name" value="SDR_fam"/>
</dbReference>
<evidence type="ECO:0000256" key="1">
    <source>
        <dbReference type="ARBA" id="ARBA00023002"/>
    </source>
</evidence>
<proteinExistence type="predicted"/>
<dbReference type="RefSeq" id="WP_220195448.1">
    <property type="nucleotide sequence ID" value="NZ_BNJF01000002.1"/>
</dbReference>
<dbReference type="AlphaFoldDB" id="A0A8J3I3G1"/>
<dbReference type="InterPro" id="IPR036291">
    <property type="entry name" value="NAD(P)-bd_dom_sf"/>
</dbReference>
<dbReference type="PRINTS" id="PR00081">
    <property type="entry name" value="GDHRDH"/>
</dbReference>
<dbReference type="PANTHER" id="PTHR43157:SF31">
    <property type="entry name" value="PHOSPHATIDYLINOSITOL-GLYCAN BIOSYNTHESIS CLASS F PROTEIN"/>
    <property type="match status" value="1"/>
</dbReference>
<keyword evidence="3" id="KW-1185">Reference proteome</keyword>
<gene>
    <name evidence="2" type="ORF">KSX_42060</name>
</gene>
<protein>
    <submittedName>
        <fullName evidence="2">Short-chain dehydrogenase</fullName>
    </submittedName>
</protein>
<dbReference type="CDD" id="cd05327">
    <property type="entry name" value="retinol-DH_like_SDR_c_like"/>
    <property type="match status" value="1"/>
</dbReference>
<dbReference type="EMBL" id="BNJF01000002">
    <property type="protein sequence ID" value="GHO46043.1"/>
    <property type="molecule type" value="Genomic_DNA"/>
</dbReference>
<dbReference type="GO" id="GO:0016491">
    <property type="term" value="F:oxidoreductase activity"/>
    <property type="evidence" value="ECO:0007669"/>
    <property type="project" value="UniProtKB-KW"/>
</dbReference>
<dbReference type="SUPFAM" id="SSF51735">
    <property type="entry name" value="NAD(P)-binding Rossmann-fold domains"/>
    <property type="match status" value="1"/>
</dbReference>
<evidence type="ECO:0000313" key="2">
    <source>
        <dbReference type="EMBL" id="GHO46043.1"/>
    </source>
</evidence>
<dbReference type="Gene3D" id="3.40.50.720">
    <property type="entry name" value="NAD(P)-binding Rossmann-like Domain"/>
    <property type="match status" value="1"/>
</dbReference>
<organism evidence="2 3">
    <name type="scientific">Ktedonospora formicarum</name>
    <dbReference type="NCBI Taxonomy" id="2778364"/>
    <lineage>
        <taxon>Bacteria</taxon>
        <taxon>Bacillati</taxon>
        <taxon>Chloroflexota</taxon>
        <taxon>Ktedonobacteria</taxon>
        <taxon>Ktedonobacterales</taxon>
        <taxon>Ktedonobacteraceae</taxon>
        <taxon>Ktedonospora</taxon>
    </lineage>
</organism>
<name>A0A8J3I3G1_9CHLR</name>
<evidence type="ECO:0000313" key="3">
    <source>
        <dbReference type="Proteomes" id="UP000612362"/>
    </source>
</evidence>
<dbReference type="Proteomes" id="UP000612362">
    <property type="component" value="Unassembled WGS sequence"/>
</dbReference>
<reference evidence="2" key="1">
    <citation type="submission" date="2020-10" db="EMBL/GenBank/DDBJ databases">
        <title>Taxonomic study of unclassified bacteria belonging to the class Ktedonobacteria.</title>
        <authorList>
            <person name="Yabe S."/>
            <person name="Wang C.M."/>
            <person name="Zheng Y."/>
            <person name="Sakai Y."/>
            <person name="Cavaletti L."/>
            <person name="Monciardini P."/>
            <person name="Donadio S."/>
        </authorList>
    </citation>
    <scope>NUCLEOTIDE SEQUENCE</scope>
    <source>
        <strain evidence="2">SOSP1-1</strain>
    </source>
</reference>